<dbReference type="SUPFAM" id="SSF110857">
    <property type="entry name" value="Gamma-glutamyl cyclotransferase-like"/>
    <property type="match status" value="1"/>
</dbReference>
<dbReference type="InterPro" id="IPR036568">
    <property type="entry name" value="GGCT-like_sf"/>
</dbReference>
<dbReference type="Pfam" id="PF06094">
    <property type="entry name" value="GGACT"/>
    <property type="match status" value="1"/>
</dbReference>
<evidence type="ECO:0000313" key="3">
    <source>
        <dbReference type="Proteomes" id="UP000247099"/>
    </source>
</evidence>
<dbReference type="AlphaFoldDB" id="A0A317ZMC9"/>
<accession>A0A317ZMC9</accession>
<comment type="caution">
    <text evidence="2">The sequence shown here is derived from an EMBL/GenBank/DDBJ whole genome shotgun (WGS) entry which is preliminary data.</text>
</comment>
<dbReference type="InterPro" id="IPR013024">
    <property type="entry name" value="GGCT-like"/>
</dbReference>
<keyword evidence="3" id="KW-1185">Reference proteome</keyword>
<protein>
    <recommendedName>
        <fullName evidence="1">Gamma-glutamylcyclotransferase AIG2-like domain-containing protein</fullName>
    </recommendedName>
</protein>
<dbReference type="Gene3D" id="3.10.490.10">
    <property type="entry name" value="Gamma-glutamyl cyclotransferase-like"/>
    <property type="match status" value="1"/>
</dbReference>
<feature type="domain" description="Gamma-glutamylcyclotransferase AIG2-like" evidence="1">
    <location>
        <begin position="8"/>
        <end position="134"/>
    </location>
</feature>
<name>A0A317ZMC9_9BACT</name>
<dbReference type="InParanoid" id="A0A317ZMC9"/>
<dbReference type="CDD" id="cd06661">
    <property type="entry name" value="GGCT_like"/>
    <property type="match status" value="1"/>
</dbReference>
<reference evidence="2 3" key="1">
    <citation type="submission" date="2018-05" db="EMBL/GenBank/DDBJ databases">
        <title>Coraliomargarita sinensis sp. nov., isolated from a marine solar saltern.</title>
        <authorList>
            <person name="Zhou L.Y."/>
        </authorList>
    </citation>
    <scope>NUCLEOTIDE SEQUENCE [LARGE SCALE GENOMIC DNA]</scope>
    <source>
        <strain evidence="2 3">WN38</strain>
    </source>
</reference>
<organism evidence="2 3">
    <name type="scientific">Coraliomargarita sinensis</name>
    <dbReference type="NCBI Taxonomy" id="2174842"/>
    <lineage>
        <taxon>Bacteria</taxon>
        <taxon>Pseudomonadati</taxon>
        <taxon>Verrucomicrobiota</taxon>
        <taxon>Opitutia</taxon>
        <taxon>Puniceicoccales</taxon>
        <taxon>Coraliomargaritaceae</taxon>
        <taxon>Coraliomargarita</taxon>
    </lineage>
</organism>
<dbReference type="Proteomes" id="UP000247099">
    <property type="component" value="Unassembled WGS sequence"/>
</dbReference>
<evidence type="ECO:0000313" key="2">
    <source>
        <dbReference type="EMBL" id="PXA05337.1"/>
    </source>
</evidence>
<dbReference type="OrthoDB" id="8538589at2"/>
<dbReference type="RefSeq" id="WP_110129418.1">
    <property type="nucleotide sequence ID" value="NZ_QHJQ01000001.1"/>
</dbReference>
<dbReference type="EMBL" id="QHJQ01000001">
    <property type="protein sequence ID" value="PXA05337.1"/>
    <property type="molecule type" value="Genomic_DNA"/>
</dbReference>
<evidence type="ECO:0000259" key="1">
    <source>
        <dbReference type="Pfam" id="PF06094"/>
    </source>
</evidence>
<gene>
    <name evidence="2" type="ORF">DDZ13_00285</name>
</gene>
<proteinExistence type="predicted"/>
<sequence>MNISDLSVFVYGTLKPGGRYWPKFCEGKVDEPIPARVKGQLYDMHLGFPGFRLDDEGWTYGHLLTFKTEEDFLRLDYLEGYDPDRPYSKNEYIRKRAQVYSTQGKPLGEVWIYEITDHMMEDCQATRIPSGNWKV</sequence>
<dbReference type="InterPro" id="IPR009288">
    <property type="entry name" value="AIG2-like_dom"/>
</dbReference>